<accession>A0AAU7Q616</accession>
<reference evidence="3" key="1">
    <citation type="submission" date="2024-06" db="EMBL/GenBank/DDBJ databases">
        <authorList>
            <person name="Dussert Y."/>
            <person name="Peccoud J."/>
            <person name="Pigeault R."/>
        </authorList>
    </citation>
    <scope>NUCLEOTIDE SEQUENCE</scope>
    <source>
        <strain evidence="3">WArc</strain>
    </source>
</reference>
<dbReference type="Pfam" id="PF00078">
    <property type="entry name" value="RVT_1"/>
    <property type="match status" value="1"/>
</dbReference>
<feature type="domain" description="Reverse transcriptase" evidence="2">
    <location>
        <begin position="1"/>
        <end position="131"/>
    </location>
</feature>
<dbReference type="PANTHER" id="PTHR34047:SF8">
    <property type="entry name" value="PROTEIN YKFC"/>
    <property type="match status" value="1"/>
</dbReference>
<organism evidence="3">
    <name type="scientific">Wolbachia endosymbiont of Armadillidium arcangelii</name>
    <dbReference type="NCBI Taxonomy" id="3158571"/>
    <lineage>
        <taxon>Bacteria</taxon>
        <taxon>Pseudomonadati</taxon>
        <taxon>Pseudomonadota</taxon>
        <taxon>Alphaproteobacteria</taxon>
        <taxon>Rickettsiales</taxon>
        <taxon>Anaplasmataceae</taxon>
        <taxon>Wolbachieae</taxon>
        <taxon>Wolbachia</taxon>
    </lineage>
</organism>
<proteinExistence type="inferred from homology"/>
<dbReference type="PROSITE" id="PS50878">
    <property type="entry name" value="RT_POL"/>
    <property type="match status" value="1"/>
</dbReference>
<dbReference type="SUPFAM" id="SSF56672">
    <property type="entry name" value="DNA/RNA polymerases"/>
    <property type="match status" value="1"/>
</dbReference>
<dbReference type="InterPro" id="IPR043502">
    <property type="entry name" value="DNA/RNA_pol_sf"/>
</dbReference>
<evidence type="ECO:0000256" key="1">
    <source>
        <dbReference type="ARBA" id="ARBA00034120"/>
    </source>
</evidence>
<dbReference type="PANTHER" id="PTHR34047">
    <property type="entry name" value="NUCLEAR INTRON MATURASE 1, MITOCHONDRIAL-RELATED"/>
    <property type="match status" value="1"/>
</dbReference>
<dbReference type="InterPro" id="IPR051083">
    <property type="entry name" value="GrpII_Intron_Splice-Mob/Def"/>
</dbReference>
<sequence length="157" mass="18769">MEIIEKKRKICNIVGGVLSPLLANISLSRIEDSYGQYVKYPVQKNGLPYKRPVDALRIYRHRERKAGRPVYLPIRYADDFVILVNGTQEDAMREKARLREVLLEELKLSLSEEKTKVTRLDEGFTFLSHRIRLRWDKRWGYWSRVEIPKEKIKDFRY</sequence>
<dbReference type="RefSeq" id="WP_349968465.1">
    <property type="nucleotide sequence ID" value="NZ_CP157942.1"/>
</dbReference>
<dbReference type="GO" id="GO:0003964">
    <property type="term" value="F:RNA-directed DNA polymerase activity"/>
    <property type="evidence" value="ECO:0007669"/>
    <property type="project" value="UniProtKB-KW"/>
</dbReference>
<keyword evidence="3" id="KW-0808">Transferase</keyword>
<keyword evidence="3" id="KW-0548">Nucleotidyltransferase</keyword>
<dbReference type="AlphaFoldDB" id="A0AAU7Q616"/>
<protein>
    <submittedName>
        <fullName evidence="3">Reverse transcriptase domain-containing protein</fullName>
    </submittedName>
</protein>
<gene>
    <name evidence="3" type="ORF">ABLO99_04345</name>
</gene>
<dbReference type="InterPro" id="IPR000477">
    <property type="entry name" value="RT_dom"/>
</dbReference>
<evidence type="ECO:0000259" key="2">
    <source>
        <dbReference type="PROSITE" id="PS50878"/>
    </source>
</evidence>
<keyword evidence="3" id="KW-0695">RNA-directed DNA polymerase</keyword>
<comment type="similarity">
    <text evidence="1">Belongs to the bacterial reverse transcriptase family.</text>
</comment>
<dbReference type="EMBL" id="CP157942">
    <property type="protein sequence ID" value="XBS67836.1"/>
    <property type="molecule type" value="Genomic_DNA"/>
</dbReference>
<name>A0AAU7Q616_9RICK</name>
<evidence type="ECO:0000313" key="3">
    <source>
        <dbReference type="EMBL" id="XBS67836.1"/>
    </source>
</evidence>